<dbReference type="Gene3D" id="3.40.50.11410">
    <property type="match status" value="1"/>
</dbReference>
<organism evidence="2 3">
    <name type="scientific">Desulforapulum autotrophicum (strain ATCC 43914 / DSM 3382 / VKM B-1955 / HRM2)</name>
    <name type="common">Desulfobacterium autotrophicum</name>
    <dbReference type="NCBI Taxonomy" id="177437"/>
    <lineage>
        <taxon>Bacteria</taxon>
        <taxon>Pseudomonadati</taxon>
        <taxon>Thermodesulfobacteriota</taxon>
        <taxon>Desulfobacteria</taxon>
        <taxon>Desulfobacterales</taxon>
        <taxon>Desulfobacteraceae</taxon>
        <taxon>Desulforapulum</taxon>
    </lineage>
</organism>
<name>C0QH36_DESAH</name>
<feature type="domain" description="Hydrogen maturase F tetramerization" evidence="1">
    <location>
        <begin position="2"/>
        <end position="71"/>
    </location>
</feature>
<proteinExistence type="predicted"/>
<sequence length="71" mass="8157">MEDEIGRIKIPAWIKDYLELSPQIDVYIKRDYPDNIGYSSLVIHCGACMITRREMLMGIELARGKNVPTTN</sequence>
<dbReference type="eggNOG" id="COG0486">
    <property type="taxonomic scope" value="Bacteria"/>
</dbReference>
<dbReference type="HOGENOM" id="CLU_2733409_0_0_7"/>
<dbReference type="KEGG" id="dat:HRM2_25910"/>
<dbReference type="Pfam" id="PF18133">
    <property type="entry name" value="HydF_tetramer"/>
    <property type="match status" value="1"/>
</dbReference>
<dbReference type="Proteomes" id="UP000000442">
    <property type="component" value="Chromosome"/>
</dbReference>
<dbReference type="InterPro" id="IPR040644">
    <property type="entry name" value="HydF_tetramer"/>
</dbReference>
<dbReference type="AlphaFoldDB" id="C0QH36"/>
<dbReference type="EMBL" id="CP001087">
    <property type="protein sequence ID" value="ACN15685.1"/>
    <property type="molecule type" value="Genomic_DNA"/>
</dbReference>
<keyword evidence="3" id="KW-1185">Reference proteome</keyword>
<accession>C0QH36</accession>
<evidence type="ECO:0000313" key="3">
    <source>
        <dbReference type="Proteomes" id="UP000000442"/>
    </source>
</evidence>
<dbReference type="RefSeq" id="WP_015904449.1">
    <property type="nucleotide sequence ID" value="NC_012108.1"/>
</dbReference>
<evidence type="ECO:0000313" key="2">
    <source>
        <dbReference type="EMBL" id="ACN15685.1"/>
    </source>
</evidence>
<dbReference type="STRING" id="177437.HRM2_25910"/>
<gene>
    <name evidence="2" type="ordered locus">HRM2_25910</name>
</gene>
<protein>
    <submittedName>
        <fullName evidence="2">GTP-binding protein</fullName>
    </submittedName>
</protein>
<evidence type="ECO:0000259" key="1">
    <source>
        <dbReference type="Pfam" id="PF18133"/>
    </source>
</evidence>
<reference evidence="2 3" key="1">
    <citation type="journal article" date="2009" name="Environ. Microbiol.">
        <title>Genome sequence of Desulfobacterium autotrophicum HRM2, a marine sulfate reducer oxidizing organic carbon completely to carbon dioxide.</title>
        <authorList>
            <person name="Strittmatter A.W."/>
            <person name="Liesegang H."/>
            <person name="Rabus R."/>
            <person name="Decker I."/>
            <person name="Amann J."/>
            <person name="Andres S."/>
            <person name="Henne A."/>
            <person name="Fricke W.F."/>
            <person name="Martinez-Arias R."/>
            <person name="Bartels D."/>
            <person name="Goesmann A."/>
            <person name="Krause L."/>
            <person name="Puehler A."/>
            <person name="Klenk H.P."/>
            <person name="Richter M."/>
            <person name="Schuler M."/>
            <person name="Gloeckner F.O."/>
            <person name="Meyerdierks A."/>
            <person name="Gottschalk G."/>
            <person name="Amann R."/>
        </authorList>
    </citation>
    <scope>NUCLEOTIDE SEQUENCE [LARGE SCALE GENOMIC DNA]</scope>
    <source>
        <strain evidence="3">ATCC 43914 / DSM 3382 / HRM2</strain>
    </source>
</reference>